<keyword evidence="5" id="KW-0804">Transcription</keyword>
<dbReference type="Gene3D" id="1.10.1740.10">
    <property type="match status" value="1"/>
</dbReference>
<feature type="domain" description="RNA polymerase sigma factor 70 region 4 type 2" evidence="7">
    <location>
        <begin position="120"/>
        <end position="172"/>
    </location>
</feature>
<dbReference type="PANTHER" id="PTHR43133">
    <property type="entry name" value="RNA POLYMERASE ECF-TYPE SIGMA FACTO"/>
    <property type="match status" value="1"/>
</dbReference>
<dbReference type="Proteomes" id="UP001500051">
    <property type="component" value="Unassembled WGS sequence"/>
</dbReference>
<evidence type="ECO:0000256" key="2">
    <source>
        <dbReference type="ARBA" id="ARBA00023015"/>
    </source>
</evidence>
<dbReference type="NCBIfam" id="TIGR02937">
    <property type="entry name" value="sigma70-ECF"/>
    <property type="match status" value="1"/>
</dbReference>
<dbReference type="RefSeq" id="WP_344811185.1">
    <property type="nucleotide sequence ID" value="NZ_BAAAYX010000002.1"/>
</dbReference>
<keyword evidence="3" id="KW-0731">Sigma factor</keyword>
<dbReference type="SUPFAM" id="SSF88659">
    <property type="entry name" value="Sigma3 and sigma4 domains of RNA polymerase sigma factors"/>
    <property type="match status" value="1"/>
</dbReference>
<evidence type="ECO:0000256" key="4">
    <source>
        <dbReference type="ARBA" id="ARBA00023125"/>
    </source>
</evidence>
<proteinExistence type="inferred from homology"/>
<dbReference type="InterPro" id="IPR014325">
    <property type="entry name" value="RNA_pol_sigma-E_actinobac"/>
</dbReference>
<gene>
    <name evidence="8" type="ORF">GCM10022204_10220</name>
</gene>
<comment type="caution">
    <text evidence="8">The sequence shown here is derived from an EMBL/GenBank/DDBJ whole genome shotgun (WGS) entry which is preliminary data.</text>
</comment>
<accession>A0ABP7CWX5</accession>
<keyword evidence="9" id="KW-1185">Reference proteome</keyword>
<dbReference type="InterPro" id="IPR007627">
    <property type="entry name" value="RNA_pol_sigma70_r2"/>
</dbReference>
<dbReference type="EMBL" id="BAAAYX010000002">
    <property type="protein sequence ID" value="GAA3696191.1"/>
    <property type="molecule type" value="Genomic_DNA"/>
</dbReference>
<dbReference type="CDD" id="cd06171">
    <property type="entry name" value="Sigma70_r4"/>
    <property type="match status" value="1"/>
</dbReference>
<evidence type="ECO:0000259" key="6">
    <source>
        <dbReference type="Pfam" id="PF04542"/>
    </source>
</evidence>
<dbReference type="Pfam" id="PF08281">
    <property type="entry name" value="Sigma70_r4_2"/>
    <property type="match status" value="1"/>
</dbReference>
<dbReference type="InterPro" id="IPR036388">
    <property type="entry name" value="WH-like_DNA-bd_sf"/>
</dbReference>
<evidence type="ECO:0000256" key="5">
    <source>
        <dbReference type="ARBA" id="ARBA00023163"/>
    </source>
</evidence>
<dbReference type="InterPro" id="IPR014284">
    <property type="entry name" value="RNA_pol_sigma-70_dom"/>
</dbReference>
<evidence type="ECO:0000313" key="9">
    <source>
        <dbReference type="Proteomes" id="UP001500051"/>
    </source>
</evidence>
<name>A0ABP7CWX5_9ACTN</name>
<dbReference type="InterPro" id="IPR013324">
    <property type="entry name" value="RNA_pol_sigma_r3/r4-like"/>
</dbReference>
<comment type="similarity">
    <text evidence="1">Belongs to the sigma-70 factor family. ECF subfamily.</text>
</comment>
<protein>
    <submittedName>
        <fullName evidence="8">SigE family RNA polymerase sigma factor</fullName>
    </submittedName>
</protein>
<evidence type="ECO:0000256" key="3">
    <source>
        <dbReference type="ARBA" id="ARBA00023082"/>
    </source>
</evidence>
<feature type="domain" description="RNA polymerase sigma-70 region 2" evidence="6">
    <location>
        <begin position="27"/>
        <end position="92"/>
    </location>
</feature>
<evidence type="ECO:0000313" key="8">
    <source>
        <dbReference type="EMBL" id="GAA3696191.1"/>
    </source>
</evidence>
<keyword evidence="2" id="KW-0805">Transcription regulation</keyword>
<dbReference type="InterPro" id="IPR013325">
    <property type="entry name" value="RNA_pol_sigma_r2"/>
</dbReference>
<dbReference type="Pfam" id="PF04542">
    <property type="entry name" value="Sigma70_r2"/>
    <property type="match status" value="1"/>
</dbReference>
<evidence type="ECO:0000256" key="1">
    <source>
        <dbReference type="ARBA" id="ARBA00010641"/>
    </source>
</evidence>
<dbReference type="PANTHER" id="PTHR43133:SF50">
    <property type="entry name" value="ECF RNA POLYMERASE SIGMA FACTOR SIGM"/>
    <property type="match status" value="1"/>
</dbReference>
<dbReference type="SUPFAM" id="SSF88946">
    <property type="entry name" value="Sigma2 domain of RNA polymerase sigma factors"/>
    <property type="match status" value="1"/>
</dbReference>
<keyword evidence="4" id="KW-0238">DNA-binding</keyword>
<dbReference type="InterPro" id="IPR013249">
    <property type="entry name" value="RNA_pol_sigma70_r4_t2"/>
</dbReference>
<dbReference type="Gene3D" id="1.10.10.10">
    <property type="entry name" value="Winged helix-like DNA-binding domain superfamily/Winged helix DNA-binding domain"/>
    <property type="match status" value="1"/>
</dbReference>
<reference evidence="9" key="1">
    <citation type="journal article" date="2019" name="Int. J. Syst. Evol. Microbiol.">
        <title>The Global Catalogue of Microorganisms (GCM) 10K type strain sequencing project: providing services to taxonomists for standard genome sequencing and annotation.</title>
        <authorList>
            <consortium name="The Broad Institute Genomics Platform"/>
            <consortium name="The Broad Institute Genome Sequencing Center for Infectious Disease"/>
            <person name="Wu L."/>
            <person name="Ma J."/>
        </authorList>
    </citation>
    <scope>NUCLEOTIDE SEQUENCE [LARGE SCALE GENOMIC DNA]</scope>
    <source>
        <strain evidence="9">JCM 16548</strain>
    </source>
</reference>
<sequence length="180" mass="20099">MDSVSLPAVEQGQAGDESAALVAVRDLYALHYVRLVRLAVLLIGDVGRAEEIVQDTFVDMVARWRTLRDRGAAVAYLRTCVANRARSHLRHRAVVDRQPVRPPSQVNSAETDALVHLEHERVLAVMAKLPRRQREVLVLRYYGQLSEAEIADTLGVSRGAVKTHCSRGLRSLRTAMEVNR</sequence>
<evidence type="ECO:0000259" key="7">
    <source>
        <dbReference type="Pfam" id="PF08281"/>
    </source>
</evidence>
<dbReference type="InterPro" id="IPR039425">
    <property type="entry name" value="RNA_pol_sigma-70-like"/>
</dbReference>
<organism evidence="8 9">
    <name type="scientific">Microlunatus aurantiacus</name>
    <dbReference type="NCBI Taxonomy" id="446786"/>
    <lineage>
        <taxon>Bacteria</taxon>
        <taxon>Bacillati</taxon>
        <taxon>Actinomycetota</taxon>
        <taxon>Actinomycetes</taxon>
        <taxon>Propionibacteriales</taxon>
        <taxon>Propionibacteriaceae</taxon>
        <taxon>Microlunatus</taxon>
    </lineage>
</organism>
<dbReference type="NCBIfam" id="TIGR02983">
    <property type="entry name" value="SigE-fam_strep"/>
    <property type="match status" value="1"/>
</dbReference>